<proteinExistence type="predicted"/>
<organism evidence="1 2">
    <name type="scientific">Catharanthus roseus</name>
    <name type="common">Madagascar periwinkle</name>
    <name type="synonym">Vinca rosea</name>
    <dbReference type="NCBI Taxonomy" id="4058"/>
    <lineage>
        <taxon>Eukaryota</taxon>
        <taxon>Viridiplantae</taxon>
        <taxon>Streptophyta</taxon>
        <taxon>Embryophyta</taxon>
        <taxon>Tracheophyta</taxon>
        <taxon>Spermatophyta</taxon>
        <taxon>Magnoliopsida</taxon>
        <taxon>eudicotyledons</taxon>
        <taxon>Gunneridae</taxon>
        <taxon>Pentapetalae</taxon>
        <taxon>asterids</taxon>
        <taxon>lamiids</taxon>
        <taxon>Gentianales</taxon>
        <taxon>Apocynaceae</taxon>
        <taxon>Rauvolfioideae</taxon>
        <taxon>Vinceae</taxon>
        <taxon>Catharanthinae</taxon>
        <taxon>Catharanthus</taxon>
    </lineage>
</organism>
<evidence type="ECO:0000313" key="2">
    <source>
        <dbReference type="Proteomes" id="UP001060085"/>
    </source>
</evidence>
<evidence type="ECO:0000313" key="1">
    <source>
        <dbReference type="EMBL" id="KAI5664692.1"/>
    </source>
</evidence>
<dbReference type="Proteomes" id="UP001060085">
    <property type="component" value="Linkage Group LG05"/>
</dbReference>
<protein>
    <submittedName>
        <fullName evidence="1">Uncharacterized protein</fullName>
    </submittedName>
</protein>
<comment type="caution">
    <text evidence="1">The sequence shown here is derived from an EMBL/GenBank/DDBJ whole genome shotgun (WGS) entry which is preliminary data.</text>
</comment>
<sequence>MPGTIQVSVLEFKGLPSKILKIALGKNEYQTSDIGNFSFPLTSIRDNLVVTFQDSEGNEITHRVIQTMSIVEKVSWDEIFHLDGGGHVHLQLQFILNDEERNRIRTMREAAMRKKQVRKQSEIASSETDSVMSSPQAEQMVSDSPRIIPRVASLEDASAQVSALSNSDISYEGSQSNYGKERGIVLEQEIPKSTYEREGAFCTSRFLGIEARFAETHESPYSKLEIQSSVLKSCVKLVSGQEASCKLEYSPEVAAKSTSVSSKEGHVDKSEQQGPLEKTPSNVRKLVSAFESSVAQDSKSPIKPSAVKPEGKKVGKGGYLKDSDPVETFSGRPKKPFIDRGLKATGKGGEKIDSGRIIVDDMSMDTKRLKQSASANIESRIKNPSSTEWAKSSLDLETQTSAKSGSVSGRKLDHGSGSSYSFAEQKGSYGTSHVEGRSENGSAEISDHVASSGKSKYLEYREEELFHFEKSGMWIFPSDQKQLCITTAGKRAMNVLGSRKTEAGYHQKRKTGFLSGHVDKFSPQDGTEHEKKKDHNKTQNQKKSRPESSSGDASGGLVAQAIKVAVVVGFGILVFLTRQREPRKSKKDRNDLFFESSKYMDERILSLREEEKMDIIQ</sequence>
<gene>
    <name evidence="1" type="ORF">M9H77_24015</name>
</gene>
<reference evidence="2" key="1">
    <citation type="journal article" date="2023" name="Nat. Plants">
        <title>Single-cell RNA sequencing provides a high-resolution roadmap for understanding the multicellular compartmentation of specialized metabolism.</title>
        <authorList>
            <person name="Sun S."/>
            <person name="Shen X."/>
            <person name="Li Y."/>
            <person name="Li Y."/>
            <person name="Wang S."/>
            <person name="Li R."/>
            <person name="Zhang H."/>
            <person name="Shen G."/>
            <person name="Guo B."/>
            <person name="Wei J."/>
            <person name="Xu J."/>
            <person name="St-Pierre B."/>
            <person name="Chen S."/>
            <person name="Sun C."/>
        </authorList>
    </citation>
    <scope>NUCLEOTIDE SEQUENCE [LARGE SCALE GENOMIC DNA]</scope>
</reference>
<name>A0ACC0AUJ9_CATRO</name>
<accession>A0ACC0AUJ9</accession>
<keyword evidence="2" id="KW-1185">Reference proteome</keyword>
<dbReference type="EMBL" id="CM044705">
    <property type="protein sequence ID" value="KAI5664692.1"/>
    <property type="molecule type" value="Genomic_DNA"/>
</dbReference>